<evidence type="ECO:0000256" key="8">
    <source>
        <dbReference type="ARBA" id="ARBA00023264"/>
    </source>
</evidence>
<dbReference type="RefSeq" id="WP_012899010.1">
    <property type="nucleotide sequence ID" value="NC_013665.1"/>
</dbReference>
<evidence type="ECO:0000256" key="1">
    <source>
        <dbReference type="ARBA" id="ARBA00022490"/>
    </source>
</evidence>
<dbReference type="InterPro" id="IPR038597">
    <property type="entry name" value="GGGP/HepGP_synthase_sf"/>
</dbReference>
<dbReference type="InterPro" id="IPR039074">
    <property type="entry name" value="GGGP/HepGP_synthase_I"/>
</dbReference>
<evidence type="ECO:0000256" key="10">
    <source>
        <dbReference type="HAMAP-Rule" id="MF_00112"/>
    </source>
</evidence>
<dbReference type="AlphaFoldDB" id="D1YV58"/>
<keyword evidence="12" id="KW-1185">Reference proteome</keyword>
<dbReference type="GO" id="GO:0046474">
    <property type="term" value="P:glycerophospholipid biosynthetic process"/>
    <property type="evidence" value="ECO:0007669"/>
    <property type="project" value="UniProtKB-UniRule"/>
</dbReference>
<feature type="binding site" evidence="10">
    <location>
        <position position="188"/>
    </location>
    <ligand>
        <name>sn-glycerol 1-phosphate</name>
        <dbReference type="ChEBI" id="CHEBI:57685"/>
    </ligand>
</feature>
<evidence type="ECO:0000256" key="3">
    <source>
        <dbReference type="ARBA" id="ARBA00022679"/>
    </source>
</evidence>
<evidence type="ECO:0000313" key="11">
    <source>
        <dbReference type="EMBL" id="BAI60330.1"/>
    </source>
</evidence>
<dbReference type="GO" id="GO:0000287">
    <property type="term" value="F:magnesium ion binding"/>
    <property type="evidence" value="ECO:0007669"/>
    <property type="project" value="UniProtKB-UniRule"/>
</dbReference>
<dbReference type="GO" id="GO:0120536">
    <property type="term" value="F:heptaprenylglyceryl phosphate synthase activity"/>
    <property type="evidence" value="ECO:0007669"/>
    <property type="project" value="UniProtKB-ARBA"/>
</dbReference>
<keyword evidence="5 10" id="KW-0460">Magnesium</keyword>
<evidence type="ECO:0000313" key="12">
    <source>
        <dbReference type="Proteomes" id="UP000001882"/>
    </source>
</evidence>
<dbReference type="eggNOG" id="arCOG01085">
    <property type="taxonomic scope" value="Archaea"/>
</dbReference>
<organism evidence="11 12">
    <name type="scientific">Methanocella paludicola (strain DSM 17711 / JCM 13418 / NBRC 101707 / SANAE)</name>
    <dbReference type="NCBI Taxonomy" id="304371"/>
    <lineage>
        <taxon>Archaea</taxon>
        <taxon>Methanobacteriati</taxon>
        <taxon>Methanobacteriota</taxon>
        <taxon>Stenosarchaea group</taxon>
        <taxon>Methanomicrobia</taxon>
        <taxon>Methanocellales</taxon>
        <taxon>Methanocellaceae</taxon>
        <taxon>Methanocella</taxon>
    </lineage>
</organism>
<comment type="cofactor">
    <cofactor evidence="10">
        <name>Mg(2+)</name>
        <dbReference type="ChEBI" id="CHEBI:18420"/>
    </cofactor>
</comment>
<dbReference type="InParanoid" id="D1YV58"/>
<evidence type="ECO:0000256" key="5">
    <source>
        <dbReference type="ARBA" id="ARBA00022842"/>
    </source>
</evidence>
<dbReference type="GO" id="GO:0047294">
    <property type="term" value="F:phosphoglycerol geranylgeranyltransferase activity"/>
    <property type="evidence" value="ECO:0007669"/>
    <property type="project" value="UniProtKB-UniRule"/>
</dbReference>
<evidence type="ECO:0000256" key="9">
    <source>
        <dbReference type="ARBA" id="ARBA00047288"/>
    </source>
</evidence>
<keyword evidence="8 10" id="KW-1208">Phospholipid metabolism</keyword>
<comment type="subcellular location">
    <subcellularLocation>
        <location evidence="10">Cytoplasm</location>
    </subcellularLocation>
</comment>
<dbReference type="KEGG" id="mpd:MCP_0258"/>
<dbReference type="Pfam" id="PF01884">
    <property type="entry name" value="PcrB"/>
    <property type="match status" value="1"/>
</dbReference>
<evidence type="ECO:0000256" key="7">
    <source>
        <dbReference type="ARBA" id="ARBA00023209"/>
    </source>
</evidence>
<dbReference type="EC" id="2.5.1.41" evidence="10"/>
<evidence type="ECO:0000256" key="6">
    <source>
        <dbReference type="ARBA" id="ARBA00023098"/>
    </source>
</evidence>
<proteinExistence type="inferred from homology"/>
<dbReference type="OrthoDB" id="49758at2157"/>
<dbReference type="UniPathway" id="UPA00940"/>
<dbReference type="NCBIfam" id="TIGR01768">
    <property type="entry name" value="GGGP-family"/>
    <property type="match status" value="1"/>
</dbReference>
<evidence type="ECO:0000256" key="4">
    <source>
        <dbReference type="ARBA" id="ARBA00022723"/>
    </source>
</evidence>
<accession>D1YV58</accession>
<dbReference type="InterPro" id="IPR026438">
    <property type="entry name" value="GGGP_synthase_archaea"/>
</dbReference>
<dbReference type="STRING" id="304371.MCP_0258"/>
<keyword evidence="4 10" id="KW-0479">Metal-binding</keyword>
<feature type="binding site" evidence="10">
    <location>
        <position position="14"/>
    </location>
    <ligand>
        <name>Mg(2+)</name>
        <dbReference type="ChEBI" id="CHEBI:18420"/>
    </ligand>
</feature>
<comment type="catalytic activity">
    <reaction evidence="9 10">
        <text>sn-glycerol 1-phosphate + (2E,6E,10E)-geranylgeranyl diphosphate = sn-3-O-(geranylgeranyl)glycerol 1-phosphate + diphosphate</text>
        <dbReference type="Rhea" id="RHEA:23404"/>
        <dbReference type="ChEBI" id="CHEBI:33019"/>
        <dbReference type="ChEBI" id="CHEBI:57677"/>
        <dbReference type="ChEBI" id="CHEBI:57685"/>
        <dbReference type="ChEBI" id="CHEBI:58756"/>
        <dbReference type="EC" id="2.5.1.41"/>
    </reaction>
</comment>
<dbReference type="HAMAP" id="MF_00112">
    <property type="entry name" value="GGGP_HepGP_synthase"/>
    <property type="match status" value="1"/>
</dbReference>
<comment type="similarity">
    <text evidence="10">Belongs to the GGGP/HepGP synthase family. Group I subfamily.</text>
</comment>
<dbReference type="PANTHER" id="PTHR40029">
    <property type="match status" value="1"/>
</dbReference>
<dbReference type="GO" id="GO:0005737">
    <property type="term" value="C:cytoplasm"/>
    <property type="evidence" value="ECO:0007669"/>
    <property type="project" value="UniProtKB-SubCell"/>
</dbReference>
<reference evidence="11 12" key="2">
    <citation type="journal article" date="2008" name="Int. J. Syst. Evol. Microbiol.">
        <title>Methanocella paludicola gen. nov., sp. nov., a methane-producing archaeon, the first isolate of the lineage 'Rice Cluster I', and proposal of the new archaeal order Methanocellales ord. nov.</title>
        <authorList>
            <person name="Sakai S."/>
            <person name="Imachi H."/>
            <person name="Hanada S."/>
            <person name="Ohashi A."/>
            <person name="Harada H."/>
            <person name="Kamagata Y."/>
        </authorList>
    </citation>
    <scope>NUCLEOTIDE SEQUENCE [LARGE SCALE GENOMIC DNA]</scope>
    <source>
        <strain evidence="12">DSM 17711 / JCM 13418 / NBRC 101707 / SANAE</strain>
    </source>
</reference>
<reference evidence="12" key="3">
    <citation type="journal article" date="2011" name="PLoS ONE">
        <title>Genome sequence of a mesophilic hydrogenotrophic methanogen Methanocella paludicola, the first cultivated representative of the order Methanocellales.</title>
        <authorList>
            <person name="Sakai S."/>
            <person name="Takaki Y."/>
            <person name="Shimamura S."/>
            <person name="Sekine M."/>
            <person name="Tajima T."/>
            <person name="Kosugi H."/>
            <person name="Ichikawa N."/>
            <person name="Tasumi E."/>
            <person name="Hiraki A.T."/>
            <person name="Shimizu A."/>
            <person name="Kato Y."/>
            <person name="Nishiko R."/>
            <person name="Mori K."/>
            <person name="Fujita N."/>
            <person name="Imachi H."/>
            <person name="Takai K."/>
        </authorList>
    </citation>
    <scope>NUCLEOTIDE SEQUENCE [LARGE SCALE GENOMIC DNA]</scope>
    <source>
        <strain evidence="12">DSM 17711 / JCM 13418 / NBRC 101707 / SANAE</strain>
    </source>
</reference>
<dbReference type="Gene3D" id="3.20.20.390">
    <property type="entry name" value="FMN-linked oxidoreductases"/>
    <property type="match status" value="1"/>
</dbReference>
<dbReference type="GeneID" id="8680391"/>
<dbReference type="InterPro" id="IPR008205">
    <property type="entry name" value="GGGP_HepGP_synthase"/>
</dbReference>
<feature type="binding site" evidence="10">
    <location>
        <position position="12"/>
    </location>
    <ligand>
        <name>sn-glycerol 1-phosphate</name>
        <dbReference type="ChEBI" id="CHEBI:57685"/>
    </ligand>
</feature>
<dbReference type="NCBIfam" id="TIGR04146">
    <property type="entry name" value="GGGPS_Afulg"/>
    <property type="match status" value="1"/>
</dbReference>
<name>D1YV58_METPS</name>
<dbReference type="EMBL" id="AP011532">
    <property type="protein sequence ID" value="BAI60330.1"/>
    <property type="molecule type" value="Genomic_DNA"/>
</dbReference>
<protein>
    <recommendedName>
        <fullName evidence="10">Geranylgeranylglyceryl phosphate synthase</fullName>
        <shortName evidence="10">GGGP synthase</shortName>
        <shortName evidence="10">GGGPS</shortName>
        <ecNumber evidence="10">2.5.1.41</ecNumber>
    </recommendedName>
    <alternativeName>
        <fullName evidence="10">(S)-3-O-geranylgeranylglyceryl phosphate synthase</fullName>
    </alternativeName>
    <alternativeName>
        <fullName evidence="10">Phosphoglycerol geranylgeranyltransferase</fullName>
    </alternativeName>
</protein>
<reference evidence="11 12" key="1">
    <citation type="journal article" date="2007" name="Appl. Environ. Microbiol.">
        <title>Isolation of key methanogens for global methane emission from rice paddy fields: a novel isolate affiliated with the clone cluster rice cluster I.</title>
        <authorList>
            <person name="Sakai S."/>
            <person name="Imachi H."/>
            <person name="Sekiguchi Y."/>
            <person name="Ohashi A."/>
            <person name="Harada H."/>
            <person name="Kamagata Y."/>
        </authorList>
    </citation>
    <scope>NUCLEOTIDE SEQUENCE [LARGE SCALE GENOMIC DNA]</scope>
    <source>
        <strain evidence="12">DSM 17711 / JCM 13418 / NBRC 101707 / SANAE</strain>
    </source>
</reference>
<keyword evidence="3 10" id="KW-0808">Transferase</keyword>
<dbReference type="Proteomes" id="UP000001882">
    <property type="component" value="Chromosome"/>
</dbReference>
<gene>
    <name evidence="11" type="ordered locus">MCP_0258</name>
</gene>
<dbReference type="NCBIfam" id="NF003199">
    <property type="entry name" value="PRK04169.1-3"/>
    <property type="match status" value="1"/>
</dbReference>
<dbReference type="FunCoup" id="D1YV58">
    <property type="interactions" value="1"/>
</dbReference>
<comment type="function">
    <text evidence="10">Prenyltransferase that catalyzes the transfer of the geranylgeranyl moiety of geranylgeranyl diphosphate (GGPP) to the C3 hydroxyl of sn-glycerol-1-phosphate (G1P). This reaction is the first ether-bond-formation step in the biosynthesis of archaeal membrane lipids.</text>
</comment>
<feature type="binding site" evidence="10">
    <location>
        <begin position="158"/>
        <end position="163"/>
    </location>
    <ligand>
        <name>sn-glycerol 1-phosphate</name>
        <dbReference type="ChEBI" id="CHEBI:57685"/>
    </ligand>
</feature>
<dbReference type="PANTHER" id="PTHR40029:SF2">
    <property type="entry name" value="HEPTAPRENYLGLYCERYL PHOSPHATE SYNTHASE"/>
    <property type="match status" value="1"/>
</dbReference>
<evidence type="ECO:0000256" key="2">
    <source>
        <dbReference type="ARBA" id="ARBA00022516"/>
    </source>
</evidence>
<feature type="binding site" evidence="10">
    <location>
        <position position="40"/>
    </location>
    <ligand>
        <name>Mg(2+)</name>
        <dbReference type="ChEBI" id="CHEBI:18420"/>
    </ligand>
</feature>
<dbReference type="CDD" id="cd02812">
    <property type="entry name" value="PcrB_like"/>
    <property type="match status" value="1"/>
</dbReference>
<keyword evidence="7 10" id="KW-0594">Phospholipid biosynthesis</keyword>
<keyword evidence="1 10" id="KW-0963">Cytoplasm</keyword>
<keyword evidence="6 10" id="KW-0443">Lipid metabolism</keyword>
<dbReference type="SUPFAM" id="SSF51395">
    <property type="entry name" value="FMN-linked oxidoreductases"/>
    <property type="match status" value="1"/>
</dbReference>
<sequence length="226" mass="25175">MIDWKKWRHVTKLDPDKPITPKAVAEIVDSGTDAIMVSGTQNITKENVARLVDMLAQYNIPKVLEPAGTPGMRSDLDFAFIPSVFNTKNPKWLVGAHKDFVRDFQIDYWDKIIPEAYIVLNPFSAVALVTRAQTGLGPKDAAAYAEVADRFFNFPIVYVEYSGVFGNPELVKAVKEKLHNSVLYYGGGIDCREKAEQMAKYANTIVVGNAVYKKGGVEMLKETIVK</sequence>
<comment type="pathway">
    <text evidence="10">Membrane lipid metabolism; glycerophospholipid metabolism.</text>
</comment>
<feature type="binding site" evidence="10">
    <location>
        <begin position="208"/>
        <end position="209"/>
    </location>
    <ligand>
        <name>sn-glycerol 1-phosphate</name>
        <dbReference type="ChEBI" id="CHEBI:57685"/>
    </ligand>
</feature>
<comment type="caution">
    <text evidence="10">Lacks conserved residue(s) required for the propagation of feature annotation.</text>
</comment>
<keyword evidence="2 10" id="KW-0444">Lipid biosynthesis</keyword>